<dbReference type="Pfam" id="PF04479">
    <property type="entry name" value="RTA1"/>
    <property type="match status" value="1"/>
</dbReference>
<reference evidence="7" key="1">
    <citation type="submission" date="2023-03" db="EMBL/GenBank/DDBJ databases">
        <title>Massive genome expansion in bonnet fungi (Mycena s.s.) driven by repeated elements and novel gene families across ecological guilds.</title>
        <authorList>
            <consortium name="Lawrence Berkeley National Laboratory"/>
            <person name="Harder C.B."/>
            <person name="Miyauchi S."/>
            <person name="Viragh M."/>
            <person name="Kuo A."/>
            <person name="Thoen E."/>
            <person name="Andreopoulos B."/>
            <person name="Lu D."/>
            <person name="Skrede I."/>
            <person name="Drula E."/>
            <person name="Henrissat B."/>
            <person name="Morin E."/>
            <person name="Kohler A."/>
            <person name="Barry K."/>
            <person name="LaButti K."/>
            <person name="Morin E."/>
            <person name="Salamov A."/>
            <person name="Lipzen A."/>
            <person name="Mereny Z."/>
            <person name="Hegedus B."/>
            <person name="Baldrian P."/>
            <person name="Stursova M."/>
            <person name="Weitz H."/>
            <person name="Taylor A."/>
            <person name="Grigoriev I.V."/>
            <person name="Nagy L.G."/>
            <person name="Martin F."/>
            <person name="Kauserud H."/>
        </authorList>
    </citation>
    <scope>NUCLEOTIDE SEQUENCE</scope>
    <source>
        <strain evidence="7">CBHHK188m</strain>
    </source>
</reference>
<feature type="transmembrane region" description="Helical" evidence="6">
    <location>
        <begin position="255"/>
        <end position="274"/>
    </location>
</feature>
<evidence type="ECO:0000313" key="7">
    <source>
        <dbReference type="EMBL" id="KAJ7785125.1"/>
    </source>
</evidence>
<keyword evidence="3 6" id="KW-1133">Transmembrane helix</keyword>
<feature type="region of interest" description="Disordered" evidence="5">
    <location>
        <begin position="285"/>
        <end position="305"/>
    </location>
</feature>
<evidence type="ECO:0000256" key="3">
    <source>
        <dbReference type="ARBA" id="ARBA00022989"/>
    </source>
</evidence>
<feature type="transmembrane region" description="Helical" evidence="6">
    <location>
        <begin position="157"/>
        <end position="180"/>
    </location>
</feature>
<keyword evidence="2 6" id="KW-0812">Transmembrane</keyword>
<accession>A0AAD7KGI6</accession>
<feature type="transmembrane region" description="Helical" evidence="6">
    <location>
        <begin position="48"/>
        <end position="67"/>
    </location>
</feature>
<dbReference type="GO" id="GO:0005886">
    <property type="term" value="C:plasma membrane"/>
    <property type="evidence" value="ECO:0007669"/>
    <property type="project" value="TreeGrafter"/>
</dbReference>
<proteinExistence type="predicted"/>
<evidence type="ECO:0000313" key="8">
    <source>
        <dbReference type="Proteomes" id="UP001215280"/>
    </source>
</evidence>
<keyword evidence="8" id="KW-1185">Reference proteome</keyword>
<keyword evidence="4 6" id="KW-0472">Membrane</keyword>
<dbReference type="AlphaFoldDB" id="A0AAD7KGI6"/>
<evidence type="ECO:0000256" key="6">
    <source>
        <dbReference type="SAM" id="Phobius"/>
    </source>
</evidence>
<comment type="caution">
    <text evidence="7">The sequence shown here is derived from an EMBL/GenBank/DDBJ whole genome shotgun (WGS) entry which is preliminary data.</text>
</comment>
<sequence length="305" mass="33567">MAFRGNLSMDVADSPYGYIPHEYVGIIFLVLFGSSTLIHVGQAIHYRMWWLLPTAALCGVIELIGWSGRTWSSISPSFADPYMMQIVCTIIAPTPLVAVLFTLFGRVVKRLGEEYSFVTAKWYTIVFISCDFVALVVQGLGGGMLSSESTSADGNAIIGASVMLSGIVVQTLAICMYSFCAAEYLRRYTKDLPLRRSVDAGLCPKKQTTPALRTMIFGMVFCTTCLFIRSIYRIIELGQEVATNFNGKVITTEVYFNVFDGGMVTLAIIVLNFVHPGRFFTPEPDVSGEDVEMKNPLQSQSGGWA</sequence>
<evidence type="ECO:0000256" key="1">
    <source>
        <dbReference type="ARBA" id="ARBA00004141"/>
    </source>
</evidence>
<feature type="transmembrane region" description="Helical" evidence="6">
    <location>
        <begin position="125"/>
        <end position="145"/>
    </location>
</feature>
<evidence type="ECO:0000256" key="2">
    <source>
        <dbReference type="ARBA" id="ARBA00022692"/>
    </source>
</evidence>
<feature type="compositionally biased region" description="Polar residues" evidence="5">
    <location>
        <begin position="296"/>
        <end position="305"/>
    </location>
</feature>
<dbReference type="PANTHER" id="PTHR31465">
    <property type="entry name" value="PROTEIN RTA1-RELATED"/>
    <property type="match status" value="1"/>
</dbReference>
<dbReference type="Proteomes" id="UP001215280">
    <property type="component" value="Unassembled WGS sequence"/>
</dbReference>
<evidence type="ECO:0000256" key="5">
    <source>
        <dbReference type="SAM" id="MobiDB-lite"/>
    </source>
</evidence>
<dbReference type="GO" id="GO:0000324">
    <property type="term" value="C:fungal-type vacuole"/>
    <property type="evidence" value="ECO:0007669"/>
    <property type="project" value="TreeGrafter"/>
</dbReference>
<evidence type="ECO:0000256" key="4">
    <source>
        <dbReference type="ARBA" id="ARBA00023136"/>
    </source>
</evidence>
<feature type="transmembrane region" description="Helical" evidence="6">
    <location>
        <begin position="215"/>
        <end position="235"/>
    </location>
</feature>
<dbReference type="EMBL" id="JARJLG010000001">
    <property type="protein sequence ID" value="KAJ7785125.1"/>
    <property type="molecule type" value="Genomic_DNA"/>
</dbReference>
<protein>
    <submittedName>
        <fullName evidence="7">RTA1 like protein-domain-containing protein</fullName>
    </submittedName>
</protein>
<comment type="subcellular location">
    <subcellularLocation>
        <location evidence="1">Membrane</location>
        <topology evidence="1">Multi-pass membrane protein</topology>
    </subcellularLocation>
</comment>
<feature type="transmembrane region" description="Helical" evidence="6">
    <location>
        <begin position="23"/>
        <end position="41"/>
    </location>
</feature>
<dbReference type="InterPro" id="IPR007568">
    <property type="entry name" value="RTA1"/>
</dbReference>
<feature type="transmembrane region" description="Helical" evidence="6">
    <location>
        <begin position="82"/>
        <end position="104"/>
    </location>
</feature>
<name>A0AAD7KGI6_9AGAR</name>
<dbReference type="PANTHER" id="PTHR31465:SF9">
    <property type="entry name" value="SPHINGOID LONG-CHAIN BASE TRANSPORTER RSB1"/>
    <property type="match status" value="1"/>
</dbReference>
<organism evidence="7 8">
    <name type="scientific">Mycena maculata</name>
    <dbReference type="NCBI Taxonomy" id="230809"/>
    <lineage>
        <taxon>Eukaryota</taxon>
        <taxon>Fungi</taxon>
        <taxon>Dikarya</taxon>
        <taxon>Basidiomycota</taxon>
        <taxon>Agaricomycotina</taxon>
        <taxon>Agaricomycetes</taxon>
        <taxon>Agaricomycetidae</taxon>
        <taxon>Agaricales</taxon>
        <taxon>Marasmiineae</taxon>
        <taxon>Mycenaceae</taxon>
        <taxon>Mycena</taxon>
    </lineage>
</organism>
<gene>
    <name evidence="7" type="ORF">DFH07DRAFT_864376</name>
</gene>